<gene>
    <name evidence="9 10" type="primary">ybeY</name>
    <name evidence="10" type="ORF">HYR64_05460</name>
</gene>
<dbReference type="NCBIfam" id="TIGR00043">
    <property type="entry name" value="rRNA maturation RNase YbeY"/>
    <property type="match status" value="1"/>
</dbReference>
<keyword evidence="2 9" id="KW-0690">Ribosome biogenesis</keyword>
<dbReference type="GO" id="GO:0006364">
    <property type="term" value="P:rRNA processing"/>
    <property type="evidence" value="ECO:0007669"/>
    <property type="project" value="UniProtKB-UniRule"/>
</dbReference>
<keyword evidence="5 9" id="KW-0479">Metal-binding</keyword>
<feature type="binding site" evidence="9">
    <location>
        <position position="123"/>
    </location>
    <ligand>
        <name>Zn(2+)</name>
        <dbReference type="ChEBI" id="CHEBI:29105"/>
        <note>catalytic</note>
    </ligand>
</feature>
<feature type="binding site" evidence="9">
    <location>
        <position position="113"/>
    </location>
    <ligand>
        <name>Zn(2+)</name>
        <dbReference type="ChEBI" id="CHEBI:29105"/>
        <note>catalytic</note>
    </ligand>
</feature>
<name>A0A931M098_FIMGI</name>
<dbReference type="GO" id="GO:0004222">
    <property type="term" value="F:metalloendopeptidase activity"/>
    <property type="evidence" value="ECO:0007669"/>
    <property type="project" value="InterPro"/>
</dbReference>
<evidence type="ECO:0000256" key="1">
    <source>
        <dbReference type="ARBA" id="ARBA00010875"/>
    </source>
</evidence>
<dbReference type="Proteomes" id="UP000727962">
    <property type="component" value="Unassembled WGS sequence"/>
</dbReference>
<keyword evidence="7 9" id="KW-0378">Hydrolase</keyword>
<comment type="cofactor">
    <cofactor evidence="9">
        <name>Zn(2+)</name>
        <dbReference type="ChEBI" id="CHEBI:29105"/>
    </cofactor>
    <text evidence="9">Binds 1 zinc ion.</text>
</comment>
<sequence>MEPPSTSTVSVLNRTSLEAPVAAIQRGVVAALAMRQAAGDVCVLLTDDEGIQALNERFRGLDEPTDVLSFPAGDHPGEQRPLGDIAISIDHARRQAAARGASVDDELAILAIHGALHLAGLDDETEADQYRMRAAMQAAAASAGISYDAAWRTIGRAEIKAAR</sequence>
<dbReference type="AlphaFoldDB" id="A0A931M098"/>
<dbReference type="PANTHER" id="PTHR46986:SF1">
    <property type="entry name" value="ENDORIBONUCLEASE YBEY, CHLOROPLASTIC"/>
    <property type="match status" value="1"/>
</dbReference>
<keyword evidence="8 9" id="KW-0862">Zinc</keyword>
<dbReference type="PANTHER" id="PTHR46986">
    <property type="entry name" value="ENDORIBONUCLEASE YBEY, CHLOROPLASTIC"/>
    <property type="match status" value="1"/>
</dbReference>
<comment type="function">
    <text evidence="9">Single strand-specific metallo-endoribonuclease involved in late-stage 70S ribosome quality control and in maturation of the 3' terminus of the 16S rRNA.</text>
</comment>
<proteinExistence type="inferred from homology"/>
<dbReference type="GO" id="GO:0005737">
    <property type="term" value="C:cytoplasm"/>
    <property type="evidence" value="ECO:0007669"/>
    <property type="project" value="UniProtKB-SubCell"/>
</dbReference>
<accession>A0A931M098</accession>
<dbReference type="SUPFAM" id="SSF55486">
    <property type="entry name" value="Metalloproteases ('zincins'), catalytic domain"/>
    <property type="match status" value="1"/>
</dbReference>
<dbReference type="GO" id="GO:0004521">
    <property type="term" value="F:RNA endonuclease activity"/>
    <property type="evidence" value="ECO:0007669"/>
    <property type="project" value="UniProtKB-UniRule"/>
</dbReference>
<keyword evidence="9" id="KW-0963">Cytoplasm</keyword>
<evidence type="ECO:0000256" key="5">
    <source>
        <dbReference type="ARBA" id="ARBA00022723"/>
    </source>
</evidence>
<dbReference type="InterPro" id="IPR002036">
    <property type="entry name" value="YbeY"/>
</dbReference>
<dbReference type="InterPro" id="IPR023091">
    <property type="entry name" value="MetalPrtase_cat_dom_sf_prd"/>
</dbReference>
<evidence type="ECO:0000256" key="6">
    <source>
        <dbReference type="ARBA" id="ARBA00022759"/>
    </source>
</evidence>
<evidence type="ECO:0000313" key="10">
    <source>
        <dbReference type="EMBL" id="MBI1756536.1"/>
    </source>
</evidence>
<comment type="caution">
    <text evidence="10">The sequence shown here is derived from an EMBL/GenBank/DDBJ whole genome shotgun (WGS) entry which is preliminary data.</text>
</comment>
<evidence type="ECO:0000256" key="3">
    <source>
        <dbReference type="ARBA" id="ARBA00022552"/>
    </source>
</evidence>
<keyword evidence="4 9" id="KW-0540">Nuclease</keyword>
<keyword evidence="6 9" id="KW-0255">Endonuclease</keyword>
<dbReference type="GO" id="GO:0008270">
    <property type="term" value="F:zinc ion binding"/>
    <property type="evidence" value="ECO:0007669"/>
    <property type="project" value="UniProtKB-UniRule"/>
</dbReference>
<evidence type="ECO:0000313" key="11">
    <source>
        <dbReference type="Proteomes" id="UP000727962"/>
    </source>
</evidence>
<reference evidence="10" key="1">
    <citation type="submission" date="2020-07" db="EMBL/GenBank/DDBJ databases">
        <title>Huge and variable diversity of episymbiotic CPR bacteria and DPANN archaea in groundwater ecosystems.</title>
        <authorList>
            <person name="He C.Y."/>
            <person name="Keren R."/>
            <person name="Whittaker M."/>
            <person name="Farag I.F."/>
            <person name="Doudna J."/>
            <person name="Cate J.H.D."/>
            <person name="Banfield J.F."/>
        </authorList>
    </citation>
    <scope>NUCLEOTIDE SEQUENCE</scope>
    <source>
        <strain evidence="10">NC_groundwater_17_Pr7_B-0.1um_64_12</strain>
    </source>
</reference>
<comment type="similarity">
    <text evidence="1 9">Belongs to the endoribonuclease YbeY family.</text>
</comment>
<evidence type="ECO:0000256" key="8">
    <source>
        <dbReference type="ARBA" id="ARBA00022833"/>
    </source>
</evidence>
<dbReference type="Pfam" id="PF02130">
    <property type="entry name" value="YbeY"/>
    <property type="match status" value="1"/>
</dbReference>
<comment type="subcellular location">
    <subcellularLocation>
        <location evidence="9">Cytoplasm</location>
    </subcellularLocation>
</comment>
<dbReference type="Gene3D" id="3.40.390.30">
    <property type="entry name" value="Metalloproteases ('zincins'), catalytic domain"/>
    <property type="match status" value="1"/>
</dbReference>
<dbReference type="HAMAP" id="MF_00009">
    <property type="entry name" value="Endoribonucl_YbeY"/>
    <property type="match status" value="1"/>
</dbReference>
<evidence type="ECO:0000256" key="2">
    <source>
        <dbReference type="ARBA" id="ARBA00022517"/>
    </source>
</evidence>
<feature type="binding site" evidence="9">
    <location>
        <position position="117"/>
    </location>
    <ligand>
        <name>Zn(2+)</name>
        <dbReference type="ChEBI" id="CHEBI:29105"/>
        <note>catalytic</note>
    </ligand>
</feature>
<evidence type="ECO:0000256" key="7">
    <source>
        <dbReference type="ARBA" id="ARBA00022801"/>
    </source>
</evidence>
<protein>
    <recommendedName>
        <fullName evidence="9">Endoribonuclease YbeY</fullName>
        <ecNumber evidence="9">3.1.-.-</ecNumber>
    </recommendedName>
</protein>
<keyword evidence="3 9" id="KW-0698">rRNA processing</keyword>
<evidence type="ECO:0000256" key="9">
    <source>
        <dbReference type="HAMAP-Rule" id="MF_00009"/>
    </source>
</evidence>
<dbReference type="EMBL" id="JACOSL010000033">
    <property type="protein sequence ID" value="MBI1756536.1"/>
    <property type="molecule type" value="Genomic_DNA"/>
</dbReference>
<evidence type="ECO:0000256" key="4">
    <source>
        <dbReference type="ARBA" id="ARBA00022722"/>
    </source>
</evidence>
<dbReference type="EC" id="3.1.-.-" evidence="9"/>
<organism evidence="10 11">
    <name type="scientific">Fimbriimonas ginsengisoli</name>
    <dbReference type="NCBI Taxonomy" id="1005039"/>
    <lineage>
        <taxon>Bacteria</taxon>
        <taxon>Bacillati</taxon>
        <taxon>Armatimonadota</taxon>
        <taxon>Fimbriimonadia</taxon>
        <taxon>Fimbriimonadales</taxon>
        <taxon>Fimbriimonadaceae</taxon>
        <taxon>Fimbriimonas</taxon>
    </lineage>
</organism>